<protein>
    <recommendedName>
        <fullName evidence="1">PPM-type phosphatase domain-containing protein</fullName>
    </recommendedName>
</protein>
<dbReference type="RefSeq" id="WP_054406574.1">
    <property type="nucleotide sequence ID" value="NZ_FOYA01000019.1"/>
</dbReference>
<name>A0A0M9VHC4_9FLAO</name>
<dbReference type="InterPro" id="IPR039248">
    <property type="entry name" value="Ptase_RsbX"/>
</dbReference>
<reference evidence="2 3" key="1">
    <citation type="submission" date="2015-08" db="EMBL/GenBank/DDBJ databases">
        <title>Whole genome sequence of Flavobacterium akiainvivens IK-1T, from decaying Wikstroemia oahuensis, an endemic Hawaiian shrub.</title>
        <authorList>
            <person name="Wan X."/>
            <person name="Hou S."/>
            <person name="Saito J."/>
            <person name="Donachie S."/>
        </authorList>
    </citation>
    <scope>NUCLEOTIDE SEQUENCE [LARGE SCALE GENOMIC DNA]</scope>
    <source>
        <strain evidence="2 3">IK-1</strain>
    </source>
</reference>
<dbReference type="Gene3D" id="3.30.565.10">
    <property type="entry name" value="Histidine kinase-like ATPase, C-terminal domain"/>
    <property type="match status" value="1"/>
</dbReference>
<dbReference type="Proteomes" id="UP000037755">
    <property type="component" value="Unassembled WGS sequence"/>
</dbReference>
<dbReference type="InterPro" id="IPR036457">
    <property type="entry name" value="PPM-type-like_dom_sf"/>
</dbReference>
<dbReference type="SUPFAM" id="SSF55874">
    <property type="entry name" value="ATPase domain of HSP90 chaperone/DNA topoisomerase II/histidine kinase"/>
    <property type="match status" value="1"/>
</dbReference>
<organism evidence="2 3">
    <name type="scientific">Flavobacterium akiainvivens</name>
    <dbReference type="NCBI Taxonomy" id="1202724"/>
    <lineage>
        <taxon>Bacteria</taxon>
        <taxon>Pseudomonadati</taxon>
        <taxon>Bacteroidota</taxon>
        <taxon>Flavobacteriia</taxon>
        <taxon>Flavobacteriales</taxon>
        <taxon>Flavobacteriaceae</taxon>
        <taxon>Flavobacterium</taxon>
    </lineage>
</organism>
<proteinExistence type="predicted"/>
<dbReference type="InterPro" id="IPR036890">
    <property type="entry name" value="HATPase_C_sf"/>
</dbReference>
<dbReference type="PANTHER" id="PTHR35801">
    <property type="entry name" value="PHOSPHOSERINE PHOSPHATASE RSBX"/>
    <property type="match status" value="1"/>
</dbReference>
<evidence type="ECO:0000259" key="1">
    <source>
        <dbReference type="SMART" id="SM00331"/>
    </source>
</evidence>
<comment type="caution">
    <text evidence="2">The sequence shown here is derived from an EMBL/GenBank/DDBJ whole genome shotgun (WGS) entry which is preliminary data.</text>
</comment>
<dbReference type="Gene3D" id="3.60.40.10">
    <property type="entry name" value="PPM-type phosphatase domain"/>
    <property type="match status" value="1"/>
</dbReference>
<dbReference type="SMART" id="SM00331">
    <property type="entry name" value="PP2C_SIG"/>
    <property type="match status" value="1"/>
</dbReference>
<sequence length="338" mass="37443">MDNIVFFTYKIDDRSYVSFIKREIHNLVTAAGFSPQKVGEIDIIVSELTSNLIKFAETGELLYRVANDDKGTFLEIYCLDKGKGIRNLSRMMQDGISSSDTLGQGLGAIERLSSRSSIFTVPDSGTVVYSKIYQKEPDAVIRQSNIFFGAVQVCAPGETVCGDGYSMKKLGNGIQFFMGDGLGHGINAHEAVTEAIASFTSCRATSPVEVLRYIHENVKKTRGLVATIAYLDYTAQKWYMCGIGNISTSLYTGLVPKNYTPYNGIVGHNIPRTLNDSVMEFEKYQTLIMHSDGLRARWNLSELPGILKYEPNVISAALYKDNARHNDDMTVFAAKINL</sequence>
<evidence type="ECO:0000313" key="2">
    <source>
        <dbReference type="EMBL" id="KOS05410.1"/>
    </source>
</evidence>
<gene>
    <name evidence="2" type="ORF">AM493_04710</name>
</gene>
<dbReference type="Pfam" id="PF13581">
    <property type="entry name" value="HATPase_c_2"/>
    <property type="match status" value="1"/>
</dbReference>
<accession>A0A0M9VHC4</accession>
<feature type="domain" description="PPM-type phosphatase" evidence="1">
    <location>
        <begin position="143"/>
        <end position="336"/>
    </location>
</feature>
<dbReference type="EMBL" id="LIYD01000005">
    <property type="protein sequence ID" value="KOS05410.1"/>
    <property type="molecule type" value="Genomic_DNA"/>
</dbReference>
<dbReference type="Pfam" id="PF07228">
    <property type="entry name" value="SpoIIE"/>
    <property type="match status" value="1"/>
</dbReference>
<dbReference type="STRING" id="1202724.AM493_04710"/>
<dbReference type="AlphaFoldDB" id="A0A0M9VHC4"/>
<dbReference type="OrthoDB" id="479131at2"/>
<keyword evidence="3" id="KW-1185">Reference proteome</keyword>
<dbReference type="SUPFAM" id="SSF81606">
    <property type="entry name" value="PP2C-like"/>
    <property type="match status" value="1"/>
</dbReference>
<evidence type="ECO:0000313" key="3">
    <source>
        <dbReference type="Proteomes" id="UP000037755"/>
    </source>
</evidence>
<dbReference type="InterPro" id="IPR003594">
    <property type="entry name" value="HATPase_dom"/>
</dbReference>
<dbReference type="PANTHER" id="PTHR35801:SF1">
    <property type="entry name" value="PHOSPHOSERINE PHOSPHATASE RSBX"/>
    <property type="match status" value="1"/>
</dbReference>
<dbReference type="InterPro" id="IPR001932">
    <property type="entry name" value="PPM-type_phosphatase-like_dom"/>
</dbReference>
<dbReference type="PATRIC" id="fig|1202724.3.peg.975"/>